<dbReference type="CDD" id="cd00822">
    <property type="entry name" value="TopoII_Trans_DNA_gyrase"/>
    <property type="match status" value="1"/>
</dbReference>
<evidence type="ECO:0000256" key="6">
    <source>
        <dbReference type="ARBA" id="ARBA00022741"/>
    </source>
</evidence>
<evidence type="ECO:0000256" key="2">
    <source>
        <dbReference type="ARBA" id="ARBA00001946"/>
    </source>
</evidence>
<dbReference type="InterPro" id="IPR020568">
    <property type="entry name" value="Ribosomal_Su5_D2-typ_SF"/>
</dbReference>
<dbReference type="PANTHER" id="PTHR45866">
    <property type="entry name" value="DNA GYRASE/TOPOISOMERASE SUBUNIT B"/>
    <property type="match status" value="1"/>
</dbReference>
<proteinExistence type="inferred from homology"/>
<dbReference type="PRINTS" id="PR01159">
    <property type="entry name" value="DNAGYRASEB"/>
</dbReference>
<dbReference type="CDD" id="cd16928">
    <property type="entry name" value="HATPase_GyrB-like"/>
    <property type="match status" value="1"/>
</dbReference>
<dbReference type="InterPro" id="IPR013760">
    <property type="entry name" value="Topo_IIA-like_dom_sf"/>
</dbReference>
<comment type="cofactor">
    <cofactor evidence="2">
        <name>Mg(2+)</name>
        <dbReference type="ChEBI" id="CHEBI:18420"/>
    </cofactor>
</comment>
<evidence type="ECO:0000259" key="12">
    <source>
        <dbReference type="PROSITE" id="PS50880"/>
    </source>
</evidence>
<evidence type="ECO:0000256" key="7">
    <source>
        <dbReference type="ARBA" id="ARBA00022840"/>
    </source>
</evidence>
<dbReference type="SUPFAM" id="SSF56719">
    <property type="entry name" value="Type II DNA topoisomerase"/>
    <property type="match status" value="1"/>
</dbReference>
<dbReference type="Gene3D" id="3.40.50.670">
    <property type="match status" value="1"/>
</dbReference>
<dbReference type="InterPro" id="IPR018522">
    <property type="entry name" value="TopoIIA_CS"/>
</dbReference>
<name>A0A1F7HFN1_9BACT</name>
<dbReference type="InterPro" id="IPR036890">
    <property type="entry name" value="HATPase_C_sf"/>
</dbReference>
<dbReference type="InterPro" id="IPR014721">
    <property type="entry name" value="Ribsml_uS5_D2-typ_fold_subgr"/>
</dbReference>
<dbReference type="EC" id="5.6.2.2" evidence="4"/>
<comment type="catalytic activity">
    <reaction evidence="1">
        <text>ATP-dependent breakage, passage and rejoining of double-stranded DNA.</text>
        <dbReference type="EC" id="5.6.2.2"/>
    </reaction>
</comment>
<dbReference type="PROSITE" id="PS50880">
    <property type="entry name" value="TOPRIM"/>
    <property type="match status" value="1"/>
</dbReference>
<dbReference type="Pfam" id="PF01751">
    <property type="entry name" value="Toprim"/>
    <property type="match status" value="1"/>
</dbReference>
<keyword evidence="11 13" id="KW-0413">Isomerase</keyword>
<gene>
    <name evidence="13" type="ORF">A3F29_03375</name>
</gene>
<dbReference type="SUPFAM" id="SSF55874">
    <property type="entry name" value="ATPase domain of HSP90 chaperone/DNA topoisomerase II/histidine kinase"/>
    <property type="match status" value="1"/>
</dbReference>
<comment type="similarity">
    <text evidence="3">Belongs to the type II topoisomerase GyrB family.</text>
</comment>
<comment type="caution">
    <text evidence="13">The sequence shown here is derived from an EMBL/GenBank/DDBJ whole genome shotgun (WGS) entry which is preliminary data.</text>
</comment>
<dbReference type="NCBIfam" id="NF004189">
    <property type="entry name" value="PRK05644.1"/>
    <property type="match status" value="1"/>
</dbReference>
<sequence>MTKSSKSAYSAESIVVLEGLEPVRKRPGMYIGTTSQKGVNECIREIVDNAIDEALAGFSKNIHIIIHENGYLTVYDDGRGIPIEKNKKYNVSALELVMTKLHAGGKFSSSAYKISGGLHGVGASVVNALSEHTIVEVKKDGEFYRQEYKRGKPLYSVKKVEKSMLEFPFSQGTAVSFIPDNEIFKETIEINYPAFKRQVKERAYLISGVKFRIENLKEKDRLAYFFDGGIKSLIKDMNRGKKELHDPIYIKKQSDDKEVEIVIQYNDSISENVMSFVNVINTVEGGTHLTGFRIALTKAINTYAKKILSEKDFKEALTGDDTREGLSAIIYLKMPSTNLQFEGQTKSKLGNSEAQAVVQQTVSEHLDVLFEENPSIARAIISKVFLAQKARLAAKAAKDAVLRKGALDGASLPGKLADCQEKDPAKSELFLVEGDSAGGSAKRGRNRKYQAIFPLRGKILNTERAYLDRILEFKELKELVIALGMGIGENVDYAKLRYHKVIIMTDADVDGEHIRTLILTFFFRHMPSIIEKGHLYVAQPPLFKISLGKKVEYAYSEEEKDKLVNSLAPRSSKSEVGSKPFQSSHSPIIQRYKGLGEMNPDQLWDTTMDPANRVLKEIAIEDAQEAEYVFSMLMGDEVPPRKKFIITHAKMASLDL</sequence>
<dbReference type="GO" id="GO:0046872">
    <property type="term" value="F:metal ion binding"/>
    <property type="evidence" value="ECO:0007669"/>
    <property type="project" value="UniProtKB-KW"/>
</dbReference>
<dbReference type="Gene3D" id="3.30.230.10">
    <property type="match status" value="1"/>
</dbReference>
<dbReference type="InterPro" id="IPR000565">
    <property type="entry name" value="Topo_IIA_B"/>
</dbReference>
<dbReference type="Pfam" id="PF00986">
    <property type="entry name" value="DNA_gyraseB_C"/>
    <property type="match status" value="1"/>
</dbReference>
<keyword evidence="9" id="KW-0799">Topoisomerase</keyword>
<dbReference type="Gene3D" id="3.30.565.10">
    <property type="entry name" value="Histidine kinase-like ATPase, C-terminal domain"/>
    <property type="match status" value="1"/>
</dbReference>
<evidence type="ECO:0000256" key="5">
    <source>
        <dbReference type="ARBA" id="ARBA00022723"/>
    </source>
</evidence>
<dbReference type="EMBL" id="MFZV01000053">
    <property type="protein sequence ID" value="OGK30038.1"/>
    <property type="molecule type" value="Genomic_DNA"/>
</dbReference>
<dbReference type="SUPFAM" id="SSF54211">
    <property type="entry name" value="Ribosomal protein S5 domain 2-like"/>
    <property type="match status" value="1"/>
</dbReference>
<evidence type="ECO:0000256" key="4">
    <source>
        <dbReference type="ARBA" id="ARBA00012895"/>
    </source>
</evidence>
<accession>A0A1F7HFN1</accession>
<evidence type="ECO:0000256" key="9">
    <source>
        <dbReference type="ARBA" id="ARBA00023029"/>
    </source>
</evidence>
<dbReference type="PRINTS" id="PR00418">
    <property type="entry name" value="TPI2FAMILY"/>
</dbReference>
<evidence type="ECO:0000256" key="8">
    <source>
        <dbReference type="ARBA" id="ARBA00022842"/>
    </source>
</evidence>
<dbReference type="InterPro" id="IPR013759">
    <property type="entry name" value="Topo_IIA_B_C"/>
</dbReference>
<dbReference type="AlphaFoldDB" id="A0A1F7HFN1"/>
<dbReference type="GO" id="GO:0006265">
    <property type="term" value="P:DNA topological change"/>
    <property type="evidence" value="ECO:0007669"/>
    <property type="project" value="InterPro"/>
</dbReference>
<evidence type="ECO:0000256" key="10">
    <source>
        <dbReference type="ARBA" id="ARBA00023125"/>
    </source>
</evidence>
<keyword evidence="5" id="KW-0479">Metal-binding</keyword>
<organism evidence="13 14">
    <name type="scientific">Candidatus Roizmanbacteria bacterium RIFCSPHIGHO2_12_FULL_33_9</name>
    <dbReference type="NCBI Taxonomy" id="1802045"/>
    <lineage>
        <taxon>Bacteria</taxon>
        <taxon>Candidatus Roizmaniibacteriota</taxon>
    </lineage>
</organism>
<dbReference type="GO" id="GO:0005524">
    <property type="term" value="F:ATP binding"/>
    <property type="evidence" value="ECO:0007669"/>
    <property type="project" value="UniProtKB-KW"/>
</dbReference>
<protein>
    <recommendedName>
        <fullName evidence="4">DNA topoisomerase (ATP-hydrolyzing)</fullName>
        <ecNumber evidence="4">5.6.2.2</ecNumber>
    </recommendedName>
</protein>
<feature type="domain" description="Toprim" evidence="12">
    <location>
        <begin position="427"/>
        <end position="541"/>
    </location>
</feature>
<dbReference type="GO" id="GO:0003677">
    <property type="term" value="F:DNA binding"/>
    <property type="evidence" value="ECO:0007669"/>
    <property type="project" value="UniProtKB-KW"/>
</dbReference>
<dbReference type="InterPro" id="IPR006171">
    <property type="entry name" value="TOPRIM_dom"/>
</dbReference>
<evidence type="ECO:0000256" key="1">
    <source>
        <dbReference type="ARBA" id="ARBA00000185"/>
    </source>
</evidence>
<evidence type="ECO:0000256" key="11">
    <source>
        <dbReference type="ARBA" id="ARBA00023235"/>
    </source>
</evidence>
<evidence type="ECO:0000256" key="3">
    <source>
        <dbReference type="ARBA" id="ARBA00010708"/>
    </source>
</evidence>
<dbReference type="GO" id="GO:0003918">
    <property type="term" value="F:DNA topoisomerase type II (double strand cut, ATP-hydrolyzing) activity"/>
    <property type="evidence" value="ECO:0007669"/>
    <property type="project" value="UniProtKB-EC"/>
</dbReference>
<dbReference type="InterPro" id="IPR002288">
    <property type="entry name" value="DNA_gyrase_B_C"/>
</dbReference>
<dbReference type="InterPro" id="IPR001241">
    <property type="entry name" value="Topo_IIA"/>
</dbReference>
<dbReference type="InterPro" id="IPR003594">
    <property type="entry name" value="HATPase_dom"/>
</dbReference>
<evidence type="ECO:0000313" key="14">
    <source>
        <dbReference type="Proteomes" id="UP000177199"/>
    </source>
</evidence>
<dbReference type="InterPro" id="IPR013506">
    <property type="entry name" value="Topo_IIA_bsu_dom2"/>
</dbReference>
<keyword evidence="10" id="KW-0238">DNA-binding</keyword>
<keyword evidence="6" id="KW-0547">Nucleotide-binding</keyword>
<dbReference type="PROSITE" id="PS00177">
    <property type="entry name" value="TOPOISOMERASE_II"/>
    <property type="match status" value="1"/>
</dbReference>
<dbReference type="Proteomes" id="UP000177199">
    <property type="component" value="Unassembled WGS sequence"/>
</dbReference>
<dbReference type="FunFam" id="3.40.50.670:FF:000002">
    <property type="entry name" value="DNA gyrase subunit B"/>
    <property type="match status" value="1"/>
</dbReference>
<reference evidence="13 14" key="1">
    <citation type="journal article" date="2016" name="Nat. Commun.">
        <title>Thousands of microbial genomes shed light on interconnected biogeochemical processes in an aquifer system.</title>
        <authorList>
            <person name="Anantharaman K."/>
            <person name="Brown C.T."/>
            <person name="Hug L.A."/>
            <person name="Sharon I."/>
            <person name="Castelle C.J."/>
            <person name="Probst A.J."/>
            <person name="Thomas B.C."/>
            <person name="Singh A."/>
            <person name="Wilkins M.J."/>
            <person name="Karaoz U."/>
            <person name="Brodie E.L."/>
            <person name="Williams K.H."/>
            <person name="Hubbard S.S."/>
            <person name="Banfield J.F."/>
        </authorList>
    </citation>
    <scope>NUCLEOTIDE SEQUENCE [LARGE SCALE GENOMIC DNA]</scope>
</reference>
<dbReference type="SMART" id="SM00433">
    <property type="entry name" value="TOP2c"/>
    <property type="match status" value="1"/>
</dbReference>
<dbReference type="PANTHER" id="PTHR45866:SF1">
    <property type="entry name" value="DNA GYRASE SUBUNIT B, MITOCHONDRIAL"/>
    <property type="match status" value="1"/>
</dbReference>
<keyword evidence="8" id="KW-0460">Magnesium</keyword>
<dbReference type="SMART" id="SM00387">
    <property type="entry name" value="HATPase_c"/>
    <property type="match status" value="1"/>
</dbReference>
<evidence type="ECO:0000313" key="13">
    <source>
        <dbReference type="EMBL" id="OGK30038.1"/>
    </source>
</evidence>
<keyword evidence="7" id="KW-0067">ATP-binding</keyword>
<dbReference type="Pfam" id="PF00204">
    <property type="entry name" value="DNA_gyraseB"/>
    <property type="match status" value="1"/>
</dbReference>
<dbReference type="Pfam" id="PF02518">
    <property type="entry name" value="HATPase_c"/>
    <property type="match status" value="1"/>
</dbReference>